<keyword evidence="1" id="KW-0812">Transmembrane</keyword>
<evidence type="ECO:0000259" key="2">
    <source>
        <dbReference type="Pfam" id="PF20705"/>
    </source>
</evidence>
<evidence type="ECO:0000256" key="1">
    <source>
        <dbReference type="SAM" id="Phobius"/>
    </source>
</evidence>
<gene>
    <name evidence="3" type="ORF">SAY86_023823</name>
</gene>
<dbReference type="EMBL" id="JAXQNO010000008">
    <property type="protein sequence ID" value="KAK4793388.1"/>
    <property type="molecule type" value="Genomic_DNA"/>
</dbReference>
<sequence>MDLHEWELLPIEGFHSFSDDSEERSLLSSKRTAAMAADSLTFFTLDLDHFRCPPPTSRLSPPPPGRIVPVRILLDPPIRKGPAEEGDPISEDQETVSQVSFKKMKENEFVDMKKVLESPRSAGSRPISPPLEHFQFVEKLIPDACSQGSSPEMDSDIDLQDLTGEEASREGLSLWKLGLTGIGAICSFGLAAATICTFIIIGSHQNSKQSHRKIRLQIYSDNKRIKQVVHHATKLKEAISAGGGSPPSRAQITSGGYYQCI</sequence>
<dbReference type="Proteomes" id="UP001346149">
    <property type="component" value="Unassembled WGS sequence"/>
</dbReference>
<keyword evidence="1" id="KW-1133">Transmembrane helix</keyword>
<evidence type="ECO:0000313" key="4">
    <source>
        <dbReference type="Proteomes" id="UP001346149"/>
    </source>
</evidence>
<dbReference type="InterPro" id="IPR045883">
    <property type="entry name" value="At4g13530-like"/>
</dbReference>
<name>A0AAN7M8M4_TRANT</name>
<organism evidence="3 4">
    <name type="scientific">Trapa natans</name>
    <name type="common">Water chestnut</name>
    <dbReference type="NCBI Taxonomy" id="22666"/>
    <lineage>
        <taxon>Eukaryota</taxon>
        <taxon>Viridiplantae</taxon>
        <taxon>Streptophyta</taxon>
        <taxon>Embryophyta</taxon>
        <taxon>Tracheophyta</taxon>
        <taxon>Spermatophyta</taxon>
        <taxon>Magnoliopsida</taxon>
        <taxon>eudicotyledons</taxon>
        <taxon>Gunneridae</taxon>
        <taxon>Pentapetalae</taxon>
        <taxon>rosids</taxon>
        <taxon>malvids</taxon>
        <taxon>Myrtales</taxon>
        <taxon>Lythraceae</taxon>
        <taxon>Trapa</taxon>
    </lineage>
</organism>
<proteinExistence type="predicted"/>
<feature type="transmembrane region" description="Helical" evidence="1">
    <location>
        <begin position="177"/>
        <end position="202"/>
    </location>
</feature>
<dbReference type="Pfam" id="PF20705">
    <property type="entry name" value="DUF6821"/>
    <property type="match status" value="1"/>
</dbReference>
<feature type="domain" description="DUF6821" evidence="2">
    <location>
        <begin position="92"/>
        <end position="260"/>
    </location>
</feature>
<accession>A0AAN7M8M4</accession>
<dbReference type="PANTHER" id="PTHR33646">
    <property type="entry name" value="GB|AAF00631.1"/>
    <property type="match status" value="1"/>
</dbReference>
<reference evidence="3 4" key="1">
    <citation type="journal article" date="2023" name="Hortic Res">
        <title>Pangenome of water caltrop reveals structural variations and asymmetric subgenome divergence after allopolyploidization.</title>
        <authorList>
            <person name="Zhang X."/>
            <person name="Chen Y."/>
            <person name="Wang L."/>
            <person name="Yuan Y."/>
            <person name="Fang M."/>
            <person name="Shi L."/>
            <person name="Lu R."/>
            <person name="Comes H.P."/>
            <person name="Ma Y."/>
            <person name="Chen Y."/>
            <person name="Huang G."/>
            <person name="Zhou Y."/>
            <person name="Zheng Z."/>
            <person name="Qiu Y."/>
        </authorList>
    </citation>
    <scope>NUCLEOTIDE SEQUENCE [LARGE SCALE GENOMIC DNA]</scope>
    <source>
        <strain evidence="3">F231</strain>
    </source>
</reference>
<comment type="caution">
    <text evidence="3">The sequence shown here is derived from an EMBL/GenBank/DDBJ whole genome shotgun (WGS) entry which is preliminary data.</text>
</comment>
<dbReference type="AlphaFoldDB" id="A0AAN7M8M4"/>
<evidence type="ECO:0000313" key="3">
    <source>
        <dbReference type="EMBL" id="KAK4793388.1"/>
    </source>
</evidence>
<keyword evidence="1" id="KW-0472">Membrane</keyword>
<protein>
    <recommendedName>
        <fullName evidence="2">DUF6821 domain-containing protein</fullName>
    </recommendedName>
</protein>
<keyword evidence="4" id="KW-1185">Reference proteome</keyword>
<dbReference type="PANTHER" id="PTHR33646:SF2">
    <property type="entry name" value="F20H23.8 PROTEIN"/>
    <property type="match status" value="1"/>
</dbReference>
<dbReference type="InterPro" id="IPR049224">
    <property type="entry name" value="DUF6821"/>
</dbReference>